<comment type="caution">
    <text evidence="1">The sequence shown here is derived from an EMBL/GenBank/DDBJ whole genome shotgun (WGS) entry which is preliminary data.</text>
</comment>
<organism evidence="1">
    <name type="scientific">hydrocarbon metagenome</name>
    <dbReference type="NCBI Taxonomy" id="938273"/>
    <lineage>
        <taxon>unclassified sequences</taxon>
        <taxon>metagenomes</taxon>
        <taxon>ecological metagenomes</taxon>
    </lineage>
</organism>
<protein>
    <submittedName>
        <fullName evidence="1">Uncharacterized protein</fullName>
    </submittedName>
</protein>
<sequence length="140" mass="14946">MADLVYNAFKRHLGSGLVDMEADPFRIVLLGEGYVPDAHHAVLADVIGHEVPDGNGYSAGGRELANTVWVQDGERVRFDADDVQWTDATFSARHAAIHVAKPLAGAVNPLVCLLDFAALKTVSAGTFTVRFNADGILSLS</sequence>
<dbReference type="AlphaFoldDB" id="A0A0W8G5E3"/>
<name>A0A0W8G5E3_9ZZZZ</name>
<accession>A0A0W8G5E3</accession>
<dbReference type="EMBL" id="LNQE01000238">
    <property type="protein sequence ID" value="KUG28281.1"/>
    <property type="molecule type" value="Genomic_DNA"/>
</dbReference>
<proteinExistence type="predicted"/>
<reference evidence="1" key="1">
    <citation type="journal article" date="2015" name="Proc. Natl. Acad. Sci. U.S.A.">
        <title>Networks of energetic and metabolic interactions define dynamics in microbial communities.</title>
        <authorList>
            <person name="Embree M."/>
            <person name="Liu J.K."/>
            <person name="Al-Bassam M.M."/>
            <person name="Zengler K."/>
        </authorList>
    </citation>
    <scope>NUCLEOTIDE SEQUENCE</scope>
</reference>
<gene>
    <name evidence="1" type="ORF">ASZ90_001860</name>
</gene>
<evidence type="ECO:0000313" key="1">
    <source>
        <dbReference type="EMBL" id="KUG28281.1"/>
    </source>
</evidence>